<dbReference type="SMART" id="SM00448">
    <property type="entry name" value="REC"/>
    <property type="match status" value="1"/>
</dbReference>
<sequence>MNLIENPLVYIIDDDLVSQFATQYRLKQEMDSCAFISFDCAKDGLKTFVDQLSDSKQLPDILLLDLEMPIMNGWEFLKEFGNIYNSKIPTEIYVLSSFSNPDDRLKVKNHPLVKGYFNKPLTRLDTQQIIVNKRNLKLKTR</sequence>
<dbReference type="PANTHER" id="PTHR43228:SF1">
    <property type="entry name" value="TWO-COMPONENT RESPONSE REGULATOR ARR22"/>
    <property type="match status" value="1"/>
</dbReference>
<dbReference type="CDD" id="cd00156">
    <property type="entry name" value="REC"/>
    <property type="match status" value="1"/>
</dbReference>
<evidence type="ECO:0000313" key="3">
    <source>
        <dbReference type="EMBL" id="MFD2790050.1"/>
    </source>
</evidence>
<accession>A0ABW5VFG1</accession>
<evidence type="ECO:0000313" key="4">
    <source>
        <dbReference type="Proteomes" id="UP001597532"/>
    </source>
</evidence>
<dbReference type="InterPro" id="IPR011006">
    <property type="entry name" value="CheY-like_superfamily"/>
</dbReference>
<dbReference type="PROSITE" id="PS50110">
    <property type="entry name" value="RESPONSE_REGULATORY"/>
    <property type="match status" value="1"/>
</dbReference>
<feature type="domain" description="Response regulatory" evidence="2">
    <location>
        <begin position="8"/>
        <end position="134"/>
    </location>
</feature>
<dbReference type="InterPro" id="IPR052048">
    <property type="entry name" value="ST_Response_Regulator"/>
</dbReference>
<dbReference type="Gene3D" id="3.40.50.2300">
    <property type="match status" value="1"/>
</dbReference>
<dbReference type="Pfam" id="PF00072">
    <property type="entry name" value="Response_reg"/>
    <property type="match status" value="1"/>
</dbReference>
<evidence type="ECO:0000259" key="2">
    <source>
        <dbReference type="PROSITE" id="PS50110"/>
    </source>
</evidence>
<proteinExistence type="predicted"/>
<evidence type="ECO:0000256" key="1">
    <source>
        <dbReference type="PROSITE-ProRule" id="PRU00169"/>
    </source>
</evidence>
<organism evidence="3 4">
    <name type="scientific">Arenibacter antarcticus</name>
    <dbReference type="NCBI Taxonomy" id="2040469"/>
    <lineage>
        <taxon>Bacteria</taxon>
        <taxon>Pseudomonadati</taxon>
        <taxon>Bacteroidota</taxon>
        <taxon>Flavobacteriia</taxon>
        <taxon>Flavobacteriales</taxon>
        <taxon>Flavobacteriaceae</taxon>
        <taxon>Arenibacter</taxon>
    </lineage>
</organism>
<feature type="modified residue" description="4-aspartylphosphate" evidence="1">
    <location>
        <position position="65"/>
    </location>
</feature>
<keyword evidence="4" id="KW-1185">Reference proteome</keyword>
<dbReference type="InterPro" id="IPR001789">
    <property type="entry name" value="Sig_transdc_resp-reg_receiver"/>
</dbReference>
<gene>
    <name evidence="3" type="ORF">ACFS1K_09770</name>
</gene>
<comment type="caution">
    <text evidence="3">The sequence shown here is derived from an EMBL/GenBank/DDBJ whole genome shotgun (WGS) entry which is preliminary data.</text>
</comment>
<dbReference type="RefSeq" id="WP_251805926.1">
    <property type="nucleotide sequence ID" value="NZ_CP166679.1"/>
</dbReference>
<reference evidence="4" key="1">
    <citation type="journal article" date="2019" name="Int. J. Syst. Evol. Microbiol.">
        <title>The Global Catalogue of Microorganisms (GCM) 10K type strain sequencing project: providing services to taxonomists for standard genome sequencing and annotation.</title>
        <authorList>
            <consortium name="The Broad Institute Genomics Platform"/>
            <consortium name="The Broad Institute Genome Sequencing Center for Infectious Disease"/>
            <person name="Wu L."/>
            <person name="Ma J."/>
        </authorList>
    </citation>
    <scope>NUCLEOTIDE SEQUENCE [LARGE SCALE GENOMIC DNA]</scope>
    <source>
        <strain evidence="4">KCTC 52924</strain>
    </source>
</reference>
<dbReference type="EMBL" id="JBHUOK010000030">
    <property type="protein sequence ID" value="MFD2790050.1"/>
    <property type="molecule type" value="Genomic_DNA"/>
</dbReference>
<name>A0ABW5VFG1_9FLAO</name>
<dbReference type="PANTHER" id="PTHR43228">
    <property type="entry name" value="TWO-COMPONENT RESPONSE REGULATOR"/>
    <property type="match status" value="1"/>
</dbReference>
<protein>
    <submittedName>
        <fullName evidence="3">Two-component system response regulator</fullName>
    </submittedName>
</protein>
<dbReference type="Proteomes" id="UP001597532">
    <property type="component" value="Unassembled WGS sequence"/>
</dbReference>
<dbReference type="SUPFAM" id="SSF52172">
    <property type="entry name" value="CheY-like"/>
    <property type="match status" value="1"/>
</dbReference>
<keyword evidence="1" id="KW-0597">Phosphoprotein</keyword>